<feature type="compositionally biased region" description="Basic and acidic residues" evidence="1">
    <location>
        <begin position="619"/>
        <end position="629"/>
    </location>
</feature>
<reference evidence="4" key="5">
    <citation type="submission" date="2018-04" db="UniProtKB">
        <authorList>
            <consortium name="EnsemblFungi"/>
        </authorList>
    </citation>
    <scope>IDENTIFICATION</scope>
    <source>
        <strain evidence="4">R3-111a-1</strain>
    </source>
</reference>
<dbReference type="OrthoDB" id="3477286at2759"/>
<feature type="compositionally biased region" description="Basic and acidic residues" evidence="1">
    <location>
        <begin position="926"/>
        <end position="950"/>
    </location>
</feature>
<name>J3NZK2_GAET3</name>
<dbReference type="InterPro" id="IPR052895">
    <property type="entry name" value="HetReg/Transcr_Mod"/>
</dbReference>
<keyword evidence="5" id="KW-1185">Reference proteome</keyword>
<dbReference type="HOGENOM" id="CLU_004184_10_2_1"/>
<feature type="domain" description="Heterokaryon incompatibility" evidence="2">
    <location>
        <begin position="108"/>
        <end position="250"/>
    </location>
</feature>
<reference evidence="4" key="4">
    <citation type="journal article" date="2015" name="G3 (Bethesda)">
        <title>Genome sequences of three phytopathogenic species of the Magnaporthaceae family of fungi.</title>
        <authorList>
            <person name="Okagaki L.H."/>
            <person name="Nunes C.C."/>
            <person name="Sailsbery J."/>
            <person name="Clay B."/>
            <person name="Brown D."/>
            <person name="John T."/>
            <person name="Oh Y."/>
            <person name="Young N."/>
            <person name="Fitzgerald M."/>
            <person name="Haas B.J."/>
            <person name="Zeng Q."/>
            <person name="Young S."/>
            <person name="Adiconis X."/>
            <person name="Fan L."/>
            <person name="Levin J.Z."/>
            <person name="Mitchell T.K."/>
            <person name="Okubara P.A."/>
            <person name="Farman M.L."/>
            <person name="Kohn L.M."/>
            <person name="Birren B."/>
            <person name="Ma L.-J."/>
            <person name="Dean R.A."/>
        </authorList>
    </citation>
    <scope>NUCLEOTIDE SEQUENCE</scope>
    <source>
        <strain evidence="4">R3-111a-1</strain>
    </source>
</reference>
<dbReference type="EMBL" id="GL385397">
    <property type="protein sequence ID" value="EJT76785.1"/>
    <property type="molecule type" value="Genomic_DNA"/>
</dbReference>
<dbReference type="Pfam" id="PF06985">
    <property type="entry name" value="HET"/>
    <property type="match status" value="1"/>
</dbReference>
<sequence>MSPPVLDPLAKGHFQDNPENPFRELGIHHEMDLEMRHEQLPKFGDPNVKKFSYKKLSNMHKRIRLLTLNSGAKETNEVECRLFEGEISQGQVLRVENGAALKEEIISYEALSWSWGTRKPIYQTLIREGDERYEKKASPDLVWALRFLRYPNRDRVLWIDALCIDQGNVEEKNHQVQMMSQIYSYASSVCIWLGLDDSNTHMAIKFIREEILQLEQFDDLCQNSENSQKWRSLLLLMQKQWFFRRWVVQEIALARQATIYCGPDQIDWKDFSVAVELFVEVETATHRLSEVMKKDPNFYHVPGWFEYVSALGASLLVEATGMIFRYYKSKAAPKGLPAIEEAADADIKKQRAESPGESDSGAESSELQYDIHEIPESDDEGPDQQRGMPEHLASTPGTPGTPGAGNSQGQTDVKEPHTPEDPISQRRPLLSLEYLVSRLSIFEATEPRDAIYALLAIANDGYPAAQGSGGDTLSSMHAYLGSPAGQQRQKAFPVDYGRSYADVCQNFIEFCIKKPNDDSRAERKGWTRERTDRTRAMDIICRPWAPEPKPGSSIRSTRPAGQQNQRNGALIEYWRDHGKKIKSIRKAAWDKHKEKAKDSKRGPRARDEFFNPPWKKYFPRKDPHSKHEAEDDEEAAKLPSWIPRLAGAPFAMHNQAGVHIMKMGRKNADPLVGFPSSVRNYDAVQGIEVDMDTLEFRKSRRFGTHSMFIKGFVLEEVKATTHPSQSGNIPQEWLSMAGWKIKNFGDPESDSGPPDEFWRTLVADRGRNSRNPPYYYKKACKESVYKGGLQSGSVNTSDLINNERNSIVAQFCRRVQAVIWNRLMVKTDHGNLGITAKGVRKGDLVCILYGCSVPVILRETQKPKDEQDEDSGEEEMMRETEKVMRRGMATMQSNKRRRTKFNAIPEDPQPDWKQRPPRARTGANETKPEEGAKETKPEEGAKETKSEEVRWVGPDGTPKCTKKQVREWQREYNTKPKKGKPKKGKPEEGVPGNSDQGSSRERTSAQESTDKREEDARSKDKVDDFLRAPRVPRKVYYKFLGECYIHGMMDGEAMSRKADSEEAEIERRDQFDLFRKEQKPAAGKGKEPEGRQGVYGVPEELRDKAKDVQEVIAKRTEYHRKRKDKYVAMLQEWEDLERSMKPRVYPVKDARRAPEWLRRRAEADPEQQAEADGWDHFRDKLRCDTIFELR</sequence>
<dbReference type="STRING" id="644352.J3NZK2"/>
<reference evidence="3" key="3">
    <citation type="submission" date="2010-09" db="EMBL/GenBank/DDBJ databases">
        <title>Annotation of Gaeumannomyces graminis var. tritici R3-111a-1.</title>
        <authorList>
            <consortium name="The Broad Institute Genome Sequencing Platform"/>
            <person name="Ma L.-J."/>
            <person name="Dead R."/>
            <person name="Young S.K."/>
            <person name="Zeng Q."/>
            <person name="Gargeya S."/>
            <person name="Fitzgerald M."/>
            <person name="Haas B."/>
            <person name="Abouelleil A."/>
            <person name="Alvarado L."/>
            <person name="Arachchi H.M."/>
            <person name="Berlin A."/>
            <person name="Brown A."/>
            <person name="Chapman S.B."/>
            <person name="Chen Z."/>
            <person name="Dunbar C."/>
            <person name="Freedman E."/>
            <person name="Gearin G."/>
            <person name="Gellesch M."/>
            <person name="Goldberg J."/>
            <person name="Griggs A."/>
            <person name="Gujja S."/>
            <person name="Heiman D."/>
            <person name="Howarth C."/>
            <person name="Larson L."/>
            <person name="Lui A."/>
            <person name="MacDonald P.J.P."/>
            <person name="Mehta T."/>
            <person name="Montmayeur A."/>
            <person name="Murphy C."/>
            <person name="Neiman D."/>
            <person name="Pearson M."/>
            <person name="Priest M."/>
            <person name="Roberts A."/>
            <person name="Saif S."/>
            <person name="Shea T."/>
            <person name="Shenoy N."/>
            <person name="Sisk P."/>
            <person name="Stolte C."/>
            <person name="Sykes S."/>
            <person name="Yandava C."/>
            <person name="Wortman J."/>
            <person name="Nusbaum C."/>
            <person name="Birren B."/>
        </authorList>
    </citation>
    <scope>NUCLEOTIDE SEQUENCE</scope>
    <source>
        <strain evidence="3">R3-111a-1</strain>
    </source>
</reference>
<dbReference type="eggNOG" id="ENOG502QV31">
    <property type="taxonomic scope" value="Eukaryota"/>
</dbReference>
<protein>
    <recommendedName>
        <fullName evidence="2">Heterokaryon incompatibility domain-containing protein</fullName>
    </recommendedName>
</protein>
<proteinExistence type="predicted"/>
<feature type="region of interest" description="Disordered" evidence="1">
    <location>
        <begin position="588"/>
        <end position="634"/>
    </location>
</feature>
<dbReference type="GeneID" id="20347158"/>
<feature type="region of interest" description="Disordered" evidence="1">
    <location>
        <begin position="860"/>
        <end position="879"/>
    </location>
</feature>
<dbReference type="PANTHER" id="PTHR24148">
    <property type="entry name" value="ANKYRIN REPEAT DOMAIN-CONTAINING PROTEIN 39 HOMOLOG-RELATED"/>
    <property type="match status" value="1"/>
</dbReference>
<evidence type="ECO:0000313" key="3">
    <source>
        <dbReference type="EMBL" id="EJT76785.1"/>
    </source>
</evidence>
<reference evidence="3" key="2">
    <citation type="submission" date="2010-07" db="EMBL/GenBank/DDBJ databases">
        <authorList>
            <consortium name="The Broad Institute Genome Sequencing Platform"/>
            <consortium name="Broad Institute Genome Sequencing Center for Infectious Disease"/>
            <person name="Ma L.-J."/>
            <person name="Dead R."/>
            <person name="Young S."/>
            <person name="Zeng Q."/>
            <person name="Koehrsen M."/>
            <person name="Alvarado L."/>
            <person name="Berlin A."/>
            <person name="Chapman S.B."/>
            <person name="Chen Z."/>
            <person name="Freedman E."/>
            <person name="Gellesch M."/>
            <person name="Goldberg J."/>
            <person name="Griggs A."/>
            <person name="Gujja S."/>
            <person name="Heilman E.R."/>
            <person name="Heiman D."/>
            <person name="Hepburn T."/>
            <person name="Howarth C."/>
            <person name="Jen D."/>
            <person name="Larson L."/>
            <person name="Mehta T."/>
            <person name="Neiman D."/>
            <person name="Pearson M."/>
            <person name="Roberts A."/>
            <person name="Saif S."/>
            <person name="Shea T."/>
            <person name="Shenoy N."/>
            <person name="Sisk P."/>
            <person name="Stolte C."/>
            <person name="Sykes S."/>
            <person name="Walk T."/>
            <person name="White J."/>
            <person name="Yandava C."/>
            <person name="Haas B."/>
            <person name="Nusbaum C."/>
            <person name="Birren B."/>
        </authorList>
    </citation>
    <scope>NUCLEOTIDE SEQUENCE</scope>
    <source>
        <strain evidence="3">R3-111a-1</strain>
    </source>
</reference>
<feature type="compositionally biased region" description="Polar residues" evidence="1">
    <location>
        <begin position="553"/>
        <end position="565"/>
    </location>
</feature>
<reference evidence="5" key="1">
    <citation type="submission" date="2010-07" db="EMBL/GenBank/DDBJ databases">
        <title>The genome sequence of Gaeumannomyces graminis var. tritici strain R3-111a-1.</title>
        <authorList>
            <consortium name="The Broad Institute Genome Sequencing Platform"/>
            <person name="Ma L.-J."/>
            <person name="Dead R."/>
            <person name="Young S."/>
            <person name="Zeng Q."/>
            <person name="Koehrsen M."/>
            <person name="Alvarado L."/>
            <person name="Berlin A."/>
            <person name="Chapman S.B."/>
            <person name="Chen Z."/>
            <person name="Freedman E."/>
            <person name="Gellesch M."/>
            <person name="Goldberg J."/>
            <person name="Griggs A."/>
            <person name="Gujja S."/>
            <person name="Heilman E.R."/>
            <person name="Heiman D."/>
            <person name="Hepburn T."/>
            <person name="Howarth C."/>
            <person name="Jen D."/>
            <person name="Larson L."/>
            <person name="Mehta T."/>
            <person name="Neiman D."/>
            <person name="Pearson M."/>
            <person name="Roberts A."/>
            <person name="Saif S."/>
            <person name="Shea T."/>
            <person name="Shenoy N."/>
            <person name="Sisk P."/>
            <person name="Stolte C."/>
            <person name="Sykes S."/>
            <person name="Walk T."/>
            <person name="White J."/>
            <person name="Yandava C."/>
            <person name="Haas B."/>
            <person name="Nusbaum C."/>
            <person name="Birren B."/>
        </authorList>
    </citation>
    <scope>NUCLEOTIDE SEQUENCE [LARGE SCALE GENOMIC DNA]</scope>
    <source>
        <strain evidence="5">R3-111a-1</strain>
    </source>
</reference>
<evidence type="ECO:0000313" key="5">
    <source>
        <dbReference type="Proteomes" id="UP000006039"/>
    </source>
</evidence>
<feature type="compositionally biased region" description="Basic and acidic residues" evidence="1">
    <location>
        <begin position="588"/>
        <end position="609"/>
    </location>
</feature>
<dbReference type="AlphaFoldDB" id="J3NZK2"/>
<dbReference type="RefSeq" id="XP_009222785.1">
    <property type="nucleotide sequence ID" value="XM_009224521.1"/>
</dbReference>
<evidence type="ECO:0000313" key="4">
    <source>
        <dbReference type="EnsemblFungi" id="EJT76785"/>
    </source>
</evidence>
<dbReference type="VEuPathDB" id="FungiDB:GGTG_06700"/>
<dbReference type="EnsemblFungi" id="EJT76785">
    <property type="protein sequence ID" value="EJT76785"/>
    <property type="gene ID" value="GGTG_06700"/>
</dbReference>
<feature type="compositionally biased region" description="Basic and acidic residues" evidence="1">
    <location>
        <begin position="1053"/>
        <end position="1090"/>
    </location>
</feature>
<organism evidence="3">
    <name type="scientific">Gaeumannomyces tritici (strain R3-111a-1)</name>
    <name type="common">Wheat and barley take-all root rot fungus</name>
    <name type="synonym">Gaeumannomyces graminis var. tritici</name>
    <dbReference type="NCBI Taxonomy" id="644352"/>
    <lineage>
        <taxon>Eukaryota</taxon>
        <taxon>Fungi</taxon>
        <taxon>Dikarya</taxon>
        <taxon>Ascomycota</taxon>
        <taxon>Pezizomycotina</taxon>
        <taxon>Sordariomycetes</taxon>
        <taxon>Sordariomycetidae</taxon>
        <taxon>Magnaporthales</taxon>
        <taxon>Magnaporthaceae</taxon>
        <taxon>Gaeumannomyces</taxon>
    </lineage>
</organism>
<feature type="region of interest" description="Disordered" evidence="1">
    <location>
        <begin position="543"/>
        <end position="565"/>
    </location>
</feature>
<accession>J3NZK2</accession>
<dbReference type="Proteomes" id="UP000006039">
    <property type="component" value="Unassembled WGS sequence"/>
</dbReference>
<feature type="region of interest" description="Disordered" evidence="1">
    <location>
        <begin position="884"/>
        <end position="1027"/>
    </location>
</feature>
<feature type="compositionally biased region" description="Basic and acidic residues" evidence="1">
    <location>
        <begin position="998"/>
        <end position="1027"/>
    </location>
</feature>
<evidence type="ECO:0000256" key="1">
    <source>
        <dbReference type="SAM" id="MobiDB-lite"/>
    </source>
</evidence>
<feature type="region of interest" description="Disordered" evidence="1">
    <location>
        <begin position="1053"/>
        <end position="1100"/>
    </location>
</feature>
<feature type="region of interest" description="Disordered" evidence="1">
    <location>
        <begin position="346"/>
        <end position="425"/>
    </location>
</feature>
<feature type="compositionally biased region" description="Basic and acidic residues" evidence="1">
    <location>
        <begin position="412"/>
        <end position="424"/>
    </location>
</feature>
<feature type="compositionally biased region" description="Basic and acidic residues" evidence="1">
    <location>
        <begin position="964"/>
        <end position="974"/>
    </location>
</feature>
<gene>
    <name evidence="4" type="primary">20347158</name>
    <name evidence="3" type="ORF">GGTG_06700</name>
</gene>
<evidence type="ECO:0000259" key="2">
    <source>
        <dbReference type="Pfam" id="PF06985"/>
    </source>
</evidence>
<dbReference type="PANTHER" id="PTHR24148:SF64">
    <property type="entry name" value="HETEROKARYON INCOMPATIBILITY DOMAIN-CONTAINING PROTEIN"/>
    <property type="match status" value="1"/>
</dbReference>
<dbReference type="InterPro" id="IPR010730">
    <property type="entry name" value="HET"/>
</dbReference>